<dbReference type="GO" id="GO:0016020">
    <property type="term" value="C:membrane"/>
    <property type="evidence" value="ECO:0007669"/>
    <property type="project" value="UniProtKB-SubCell"/>
</dbReference>
<evidence type="ECO:0000256" key="2">
    <source>
        <dbReference type="ARBA" id="ARBA00022692"/>
    </source>
</evidence>
<dbReference type="InterPro" id="IPR014743">
    <property type="entry name" value="Cl-channel_core"/>
</dbReference>
<keyword evidence="7" id="KW-1185">Reference proteome</keyword>
<name>A0A224X6K3_9LACT</name>
<dbReference type="Gene3D" id="1.10.3080.10">
    <property type="entry name" value="Clc chloride channel"/>
    <property type="match status" value="1"/>
</dbReference>
<comment type="subcellular location">
    <subcellularLocation>
        <location evidence="1">Membrane</location>
        <topology evidence="1">Multi-pass membrane protein</topology>
    </subcellularLocation>
</comment>
<organism evidence="6 7">
    <name type="scientific">Pseudolactococcus reticulitermitis</name>
    <dbReference type="NCBI Taxonomy" id="2025039"/>
    <lineage>
        <taxon>Bacteria</taxon>
        <taxon>Bacillati</taxon>
        <taxon>Bacillota</taxon>
        <taxon>Bacilli</taxon>
        <taxon>Lactobacillales</taxon>
        <taxon>Streptococcaceae</taxon>
        <taxon>Pseudolactococcus</taxon>
    </lineage>
</organism>
<evidence type="ECO:0000256" key="3">
    <source>
        <dbReference type="ARBA" id="ARBA00022989"/>
    </source>
</evidence>
<dbReference type="Proteomes" id="UP000218689">
    <property type="component" value="Unassembled WGS sequence"/>
</dbReference>
<dbReference type="GO" id="GO:0015108">
    <property type="term" value="F:chloride transmembrane transporter activity"/>
    <property type="evidence" value="ECO:0007669"/>
    <property type="project" value="InterPro"/>
</dbReference>
<feature type="transmembrane region" description="Helical" evidence="5">
    <location>
        <begin position="215"/>
        <end position="236"/>
    </location>
</feature>
<feature type="transmembrane region" description="Helical" evidence="5">
    <location>
        <begin position="12"/>
        <end position="34"/>
    </location>
</feature>
<feature type="transmembrane region" description="Helical" evidence="5">
    <location>
        <begin position="363"/>
        <end position="382"/>
    </location>
</feature>
<dbReference type="SUPFAM" id="SSF81340">
    <property type="entry name" value="Clc chloride channel"/>
    <property type="match status" value="1"/>
</dbReference>
<feature type="transmembrane region" description="Helical" evidence="5">
    <location>
        <begin position="46"/>
        <end position="63"/>
    </location>
</feature>
<dbReference type="RefSeq" id="WP_094784154.1">
    <property type="nucleotide sequence ID" value="NZ_BEDT01000001.1"/>
</dbReference>
<sequence>MKSYYRNIVIWSLLAVVIGLVVGALDALFGRVLIGVTNFRLQHFNYLIPFLPLIGLLIVFLYDRFGKTAGRGMGLVFSVGHQSDEVIPKRLIPLAMMSTWLTHLFGGSAGREGVAVQIGATFANFLGDIFNIKNRHIIVMIGMAAGFGGLFQTPFAATLFALEALIAGAIYYRALVPALIASTVAAQTSHFLGLEKFSFPLTKLPTLDASLIAKLILMGAIFGLTGFAFAWLLAQAKSRLTTWLPNPYLKVAACGVILSVAFTILGNGRYSGLGTDLIATTFGGGHIFPWDFALKLILTVLTLAIGFQGGEVTPLFAIGAALGATLGLALGLPVTFVAALGYAAVFAAATNTFWAPILIGCEVFGYALMPYLMLVVITSYMLNFNKSIYTAQDMLQNMFEGK</sequence>
<comment type="caution">
    <text evidence="6">The sequence shown here is derived from an EMBL/GenBank/DDBJ whole genome shotgun (WGS) entry which is preliminary data.</text>
</comment>
<accession>A0A224X6K3</accession>
<dbReference type="InterPro" id="IPR001807">
    <property type="entry name" value="ClC"/>
</dbReference>
<feature type="transmembrane region" description="Helical" evidence="5">
    <location>
        <begin position="137"/>
        <end position="162"/>
    </location>
</feature>
<evidence type="ECO:0000256" key="1">
    <source>
        <dbReference type="ARBA" id="ARBA00004141"/>
    </source>
</evidence>
<gene>
    <name evidence="6" type="ORF">RsY01_692</name>
</gene>
<dbReference type="PANTHER" id="PTHR43427">
    <property type="entry name" value="CHLORIDE CHANNEL PROTEIN CLC-E"/>
    <property type="match status" value="1"/>
</dbReference>
<dbReference type="PANTHER" id="PTHR43427:SF12">
    <property type="entry name" value="CHLORIDE TRANSPORTER"/>
    <property type="match status" value="1"/>
</dbReference>
<reference evidence="7" key="1">
    <citation type="submission" date="2017-08" db="EMBL/GenBank/DDBJ databases">
        <title>Draft genome sequence of Lactococcus sp. strain Rs-Y01, isolated from the gut of the lower termite Reticulitermes speratus.</title>
        <authorList>
            <person name="Ohkuma M."/>
            <person name="Yuki M."/>
        </authorList>
    </citation>
    <scope>NUCLEOTIDE SEQUENCE [LARGE SCALE GENOMIC DNA]</scope>
    <source>
        <strain evidence="7">Rs-Y01</strain>
    </source>
</reference>
<dbReference type="PRINTS" id="PR00762">
    <property type="entry name" value="CLCHANNEL"/>
</dbReference>
<dbReference type="InterPro" id="IPR050368">
    <property type="entry name" value="ClC-type_chloride_channel"/>
</dbReference>
<dbReference type="OrthoDB" id="9767361at2"/>
<dbReference type="EMBL" id="BEDT01000001">
    <property type="protein sequence ID" value="GAX47110.1"/>
    <property type="molecule type" value="Genomic_DNA"/>
</dbReference>
<keyword evidence="4 5" id="KW-0472">Membrane</keyword>
<evidence type="ECO:0000313" key="6">
    <source>
        <dbReference type="EMBL" id="GAX47110.1"/>
    </source>
</evidence>
<evidence type="ECO:0008006" key="8">
    <source>
        <dbReference type="Google" id="ProtNLM"/>
    </source>
</evidence>
<dbReference type="AlphaFoldDB" id="A0A224X6K3"/>
<evidence type="ECO:0000256" key="5">
    <source>
        <dbReference type="SAM" id="Phobius"/>
    </source>
</evidence>
<keyword evidence="3 5" id="KW-1133">Transmembrane helix</keyword>
<keyword evidence="2 5" id="KW-0812">Transmembrane</keyword>
<feature type="transmembrane region" description="Helical" evidence="5">
    <location>
        <begin position="248"/>
        <end position="266"/>
    </location>
</feature>
<dbReference type="Pfam" id="PF00654">
    <property type="entry name" value="Voltage_CLC"/>
    <property type="match status" value="1"/>
</dbReference>
<protein>
    <recommendedName>
        <fullName evidence="8">Voltage-gated chloride channel protein</fullName>
    </recommendedName>
</protein>
<proteinExistence type="predicted"/>
<evidence type="ECO:0000256" key="4">
    <source>
        <dbReference type="ARBA" id="ARBA00023136"/>
    </source>
</evidence>
<evidence type="ECO:0000313" key="7">
    <source>
        <dbReference type="Proteomes" id="UP000218689"/>
    </source>
</evidence>